<sequence length="89" mass="9404">MNIKTILALCAMASLATAAPAEDLEKKDDCTGKNQFCCEIFFPINLLFVRAVGKNCIAKGSVSCPSGTTLHCCTSNFPLSNGNLACTQL</sequence>
<feature type="signal peptide" evidence="1">
    <location>
        <begin position="1"/>
        <end position="18"/>
    </location>
</feature>
<evidence type="ECO:0000313" key="2">
    <source>
        <dbReference type="EMBL" id="KAE8370698.1"/>
    </source>
</evidence>
<keyword evidence="1" id="KW-0732">Signal</keyword>
<dbReference type="GeneID" id="43655903"/>
<dbReference type="OrthoDB" id="4484854at2759"/>
<dbReference type="AlphaFoldDB" id="A0A5N7ANY4"/>
<dbReference type="Proteomes" id="UP000326268">
    <property type="component" value="Unassembled WGS sequence"/>
</dbReference>
<dbReference type="EMBL" id="ML737564">
    <property type="protein sequence ID" value="KAE8370698.1"/>
    <property type="molecule type" value="Genomic_DNA"/>
</dbReference>
<dbReference type="RefSeq" id="XP_031933779.1">
    <property type="nucleotide sequence ID" value="XM_032071457.1"/>
</dbReference>
<evidence type="ECO:0008006" key="4">
    <source>
        <dbReference type="Google" id="ProtNLM"/>
    </source>
</evidence>
<name>A0A5N7ANY4_9EURO</name>
<organism evidence="2 3">
    <name type="scientific">Aspergillus caelatus</name>
    <dbReference type="NCBI Taxonomy" id="61420"/>
    <lineage>
        <taxon>Eukaryota</taxon>
        <taxon>Fungi</taxon>
        <taxon>Dikarya</taxon>
        <taxon>Ascomycota</taxon>
        <taxon>Pezizomycotina</taxon>
        <taxon>Eurotiomycetes</taxon>
        <taxon>Eurotiomycetidae</taxon>
        <taxon>Eurotiales</taxon>
        <taxon>Aspergillaceae</taxon>
        <taxon>Aspergillus</taxon>
        <taxon>Aspergillus subgen. Circumdati</taxon>
    </lineage>
</organism>
<protein>
    <recommendedName>
        <fullName evidence="4">Hydrophobin</fullName>
    </recommendedName>
</protein>
<keyword evidence="3" id="KW-1185">Reference proteome</keyword>
<feature type="chain" id="PRO_5024793134" description="Hydrophobin" evidence="1">
    <location>
        <begin position="19"/>
        <end position="89"/>
    </location>
</feature>
<proteinExistence type="predicted"/>
<gene>
    <name evidence="2" type="ORF">BDV27DRAFT_151958</name>
</gene>
<evidence type="ECO:0000313" key="3">
    <source>
        <dbReference type="Proteomes" id="UP000326268"/>
    </source>
</evidence>
<evidence type="ECO:0000256" key="1">
    <source>
        <dbReference type="SAM" id="SignalP"/>
    </source>
</evidence>
<reference evidence="2 3" key="1">
    <citation type="submission" date="2019-04" db="EMBL/GenBank/DDBJ databases">
        <title>Friends and foes A comparative genomics studyof 23 Aspergillus species from section Flavi.</title>
        <authorList>
            <consortium name="DOE Joint Genome Institute"/>
            <person name="Kjaerbolling I."/>
            <person name="Vesth T."/>
            <person name="Frisvad J.C."/>
            <person name="Nybo J.L."/>
            <person name="Theobald S."/>
            <person name="Kildgaard S."/>
            <person name="Isbrandt T."/>
            <person name="Kuo A."/>
            <person name="Sato A."/>
            <person name="Lyhne E.K."/>
            <person name="Kogle M.E."/>
            <person name="Wiebenga A."/>
            <person name="Kun R.S."/>
            <person name="Lubbers R.J."/>
            <person name="Makela M.R."/>
            <person name="Barry K."/>
            <person name="Chovatia M."/>
            <person name="Clum A."/>
            <person name="Daum C."/>
            <person name="Haridas S."/>
            <person name="He G."/>
            <person name="LaButti K."/>
            <person name="Lipzen A."/>
            <person name="Mondo S."/>
            <person name="Riley R."/>
            <person name="Salamov A."/>
            <person name="Simmons B.A."/>
            <person name="Magnuson J.K."/>
            <person name="Henrissat B."/>
            <person name="Mortensen U.H."/>
            <person name="Larsen T.O."/>
            <person name="Devries R.P."/>
            <person name="Grigoriev I.V."/>
            <person name="Machida M."/>
            <person name="Baker S.E."/>
            <person name="Andersen M.R."/>
        </authorList>
    </citation>
    <scope>NUCLEOTIDE SEQUENCE [LARGE SCALE GENOMIC DNA]</scope>
    <source>
        <strain evidence="2 3">CBS 763.97</strain>
    </source>
</reference>
<accession>A0A5N7ANY4</accession>